<evidence type="ECO:0000256" key="1">
    <source>
        <dbReference type="SAM" id="SignalP"/>
    </source>
</evidence>
<evidence type="ECO:0000313" key="3">
    <source>
        <dbReference type="Proteomes" id="UP001497382"/>
    </source>
</evidence>
<dbReference type="Proteomes" id="UP001497382">
    <property type="component" value="Unassembled WGS sequence"/>
</dbReference>
<proteinExistence type="predicted"/>
<dbReference type="EMBL" id="CAXIEN010000403">
    <property type="protein sequence ID" value="CAL1296775.1"/>
    <property type="molecule type" value="Genomic_DNA"/>
</dbReference>
<gene>
    <name evidence="2" type="ORF">LARSCL_LOCUS19921</name>
</gene>
<protein>
    <submittedName>
        <fullName evidence="2">Uncharacterized protein</fullName>
    </submittedName>
</protein>
<dbReference type="AlphaFoldDB" id="A0AAV2BM60"/>
<feature type="chain" id="PRO_5043527932" evidence="1">
    <location>
        <begin position="19"/>
        <end position="201"/>
    </location>
</feature>
<keyword evidence="3" id="KW-1185">Reference proteome</keyword>
<name>A0AAV2BM60_9ARAC</name>
<reference evidence="2 3" key="1">
    <citation type="submission" date="2024-04" db="EMBL/GenBank/DDBJ databases">
        <authorList>
            <person name="Rising A."/>
            <person name="Reimegard J."/>
            <person name="Sonavane S."/>
            <person name="Akerstrom W."/>
            <person name="Nylinder S."/>
            <person name="Hedman E."/>
            <person name="Kallberg Y."/>
        </authorList>
    </citation>
    <scope>NUCLEOTIDE SEQUENCE [LARGE SCALE GENOMIC DNA]</scope>
</reference>
<keyword evidence="1" id="KW-0732">Signal</keyword>
<evidence type="ECO:0000313" key="2">
    <source>
        <dbReference type="EMBL" id="CAL1296775.1"/>
    </source>
</evidence>
<feature type="signal peptide" evidence="1">
    <location>
        <begin position="1"/>
        <end position="18"/>
    </location>
</feature>
<accession>A0AAV2BM60</accession>
<organism evidence="2 3">
    <name type="scientific">Larinioides sclopetarius</name>
    <dbReference type="NCBI Taxonomy" id="280406"/>
    <lineage>
        <taxon>Eukaryota</taxon>
        <taxon>Metazoa</taxon>
        <taxon>Ecdysozoa</taxon>
        <taxon>Arthropoda</taxon>
        <taxon>Chelicerata</taxon>
        <taxon>Arachnida</taxon>
        <taxon>Araneae</taxon>
        <taxon>Araneomorphae</taxon>
        <taxon>Entelegynae</taxon>
        <taxon>Araneoidea</taxon>
        <taxon>Araneidae</taxon>
        <taxon>Larinioides</taxon>
    </lineage>
</organism>
<sequence>MNFLILFAVAVFVGSVQCDQECFRAIFTECVREPVPIERMTLCNEIKYQINCVYRMAHKCEMNFTGIVKDLYNTVDWTCRFKEMYDKESACYMKAINDNVCVEPIVEAMRDLKTTEDVIRSNKEVCNLFYSYSNCMQGIIDKICPSQMSKFFFHNIYGSVRLLSNALCKQLILPANEKDSRPDNFGMLNVYSNVVAIFGSN</sequence>
<comment type="caution">
    <text evidence="2">The sequence shown here is derived from an EMBL/GenBank/DDBJ whole genome shotgun (WGS) entry which is preliminary data.</text>
</comment>